<protein>
    <submittedName>
        <fullName evidence="2">Uncharacterized protein</fullName>
    </submittedName>
</protein>
<dbReference type="AlphaFoldDB" id="A0A9E5DJR3"/>
<comment type="caution">
    <text evidence="2">The sequence shown here is derived from an EMBL/GenBank/DDBJ whole genome shotgun (WGS) entry which is preliminary data.</text>
</comment>
<evidence type="ECO:0000313" key="3">
    <source>
        <dbReference type="Proteomes" id="UP001068021"/>
    </source>
</evidence>
<sequence>MELDENALKLIKKCEDKEVDTSVMGACTVLLEEMDRGEIDLGEDKPDESYIQMAQNIAPEDVPNVLKMAFKIKERPNVSPEMKIAANRLIRAIEQF</sequence>
<dbReference type="EMBL" id="JAPVER010000020">
    <property type="protein sequence ID" value="MCZ3366058.1"/>
    <property type="molecule type" value="Genomic_DNA"/>
</dbReference>
<evidence type="ECO:0000313" key="1">
    <source>
        <dbReference type="EMBL" id="MCZ3366058.1"/>
    </source>
</evidence>
<name>A0A9E5DJR3_9EURY</name>
<keyword evidence="3" id="KW-1185">Reference proteome</keyword>
<proteinExistence type="predicted"/>
<accession>A0A9E5DJR3</accession>
<gene>
    <name evidence="2" type="ORF">O3H35_03620</name>
    <name evidence="1" type="ORF">O3H54_09225</name>
</gene>
<dbReference type="EMBL" id="JAPVES010000025">
    <property type="protein sequence ID" value="MCZ3371714.1"/>
    <property type="molecule type" value="Genomic_DNA"/>
</dbReference>
<dbReference type="Proteomes" id="UP001074446">
    <property type="component" value="Unassembled WGS sequence"/>
</dbReference>
<organism evidence="2">
    <name type="scientific">Methanobacterium veterum</name>
    <dbReference type="NCBI Taxonomy" id="408577"/>
    <lineage>
        <taxon>Archaea</taxon>
        <taxon>Methanobacteriati</taxon>
        <taxon>Methanobacteriota</taxon>
        <taxon>Methanomada group</taxon>
        <taxon>Methanobacteria</taxon>
        <taxon>Methanobacteriales</taxon>
        <taxon>Methanobacteriaceae</taxon>
        <taxon>Methanobacterium</taxon>
    </lineage>
</organism>
<dbReference type="Proteomes" id="UP001068021">
    <property type="component" value="Unassembled WGS sequence"/>
</dbReference>
<dbReference type="RefSeq" id="WP_048082068.1">
    <property type="nucleotide sequence ID" value="NZ_JAPVER010000020.1"/>
</dbReference>
<evidence type="ECO:0000313" key="2">
    <source>
        <dbReference type="EMBL" id="MCZ3371714.1"/>
    </source>
</evidence>
<reference evidence="2" key="1">
    <citation type="submission" date="2022-12" db="EMBL/GenBank/DDBJ databases">
        <title>Reclassification of two methanogenic archaea species isolated from the Kolyma lowland permafrost.</title>
        <authorList>
            <person name="Trubitsyn V.E."/>
            <person name="Rivkina E.M."/>
            <person name="Shcherbakova V.A."/>
        </authorList>
    </citation>
    <scope>NUCLEOTIDE SEQUENCE</scope>
    <source>
        <strain evidence="1">M2</strain>
        <strain evidence="2">MK4</strain>
    </source>
</reference>